<evidence type="ECO:0000256" key="4">
    <source>
        <dbReference type="ARBA" id="ARBA00022475"/>
    </source>
</evidence>
<dbReference type="InterPro" id="IPR051449">
    <property type="entry name" value="ABC-2_transporter_component"/>
</dbReference>
<dbReference type="OrthoDB" id="9776218at2"/>
<keyword evidence="7 8" id="KW-0472">Membrane</keyword>
<keyword evidence="5 8" id="KW-0812">Transmembrane</keyword>
<feature type="transmembrane region" description="Helical" evidence="8">
    <location>
        <begin position="21"/>
        <end position="39"/>
    </location>
</feature>
<reference evidence="11" key="1">
    <citation type="submission" date="2016-08" db="EMBL/GenBank/DDBJ databases">
        <authorList>
            <person name="Varghese N."/>
            <person name="Submissions Spin"/>
        </authorList>
    </citation>
    <scope>NUCLEOTIDE SEQUENCE [LARGE SCALE GENOMIC DNA]</scope>
    <source>
        <strain evidence="11">SGD-1123</strain>
    </source>
</reference>
<dbReference type="RefSeq" id="WP_058299486.1">
    <property type="nucleotide sequence ID" value="NZ_FMAU01000004.1"/>
</dbReference>
<keyword evidence="6 8" id="KW-1133">Transmembrane helix</keyword>
<evidence type="ECO:0000256" key="1">
    <source>
        <dbReference type="ARBA" id="ARBA00004651"/>
    </source>
</evidence>
<evidence type="ECO:0000313" key="11">
    <source>
        <dbReference type="Proteomes" id="UP000181997"/>
    </source>
</evidence>
<dbReference type="AlphaFoldDB" id="A0A0V8HE12"/>
<evidence type="ECO:0000256" key="7">
    <source>
        <dbReference type="ARBA" id="ARBA00023136"/>
    </source>
</evidence>
<dbReference type="Pfam" id="PF12698">
    <property type="entry name" value="ABC2_membrane_3"/>
    <property type="match status" value="1"/>
</dbReference>
<dbReference type="PROSITE" id="PS51012">
    <property type="entry name" value="ABC_TM2"/>
    <property type="match status" value="1"/>
</dbReference>
<dbReference type="EMBL" id="FMAU01000004">
    <property type="protein sequence ID" value="SCC26254.1"/>
    <property type="molecule type" value="Genomic_DNA"/>
</dbReference>
<keyword evidence="3" id="KW-0813">Transport</keyword>
<evidence type="ECO:0000313" key="10">
    <source>
        <dbReference type="EMBL" id="SCC26254.1"/>
    </source>
</evidence>
<name>A0A0V8HE12_9BACI</name>
<dbReference type="InterPro" id="IPR013525">
    <property type="entry name" value="ABC2_TM"/>
</dbReference>
<organism evidence="10 11">
    <name type="scientific">[Bacillus] enclensis</name>
    <dbReference type="NCBI Taxonomy" id="1402860"/>
    <lineage>
        <taxon>Bacteria</taxon>
        <taxon>Bacillati</taxon>
        <taxon>Bacillota</taxon>
        <taxon>Bacilli</taxon>
        <taxon>Bacillales</taxon>
        <taxon>Bacillaceae</taxon>
        <taxon>Rossellomorea</taxon>
    </lineage>
</organism>
<feature type="transmembrane region" description="Helical" evidence="8">
    <location>
        <begin position="254"/>
        <end position="274"/>
    </location>
</feature>
<evidence type="ECO:0000256" key="2">
    <source>
        <dbReference type="ARBA" id="ARBA00007783"/>
    </source>
</evidence>
<dbReference type="InterPro" id="IPR047817">
    <property type="entry name" value="ABC2_TM_bact-type"/>
</dbReference>
<feature type="transmembrane region" description="Helical" evidence="8">
    <location>
        <begin position="226"/>
        <end position="247"/>
    </location>
</feature>
<proteinExistence type="inferred from homology"/>
<evidence type="ECO:0000256" key="6">
    <source>
        <dbReference type="ARBA" id="ARBA00022989"/>
    </source>
</evidence>
<accession>A0A0V8HE12</accession>
<feature type="transmembrane region" description="Helical" evidence="8">
    <location>
        <begin position="310"/>
        <end position="332"/>
    </location>
</feature>
<keyword evidence="11" id="KW-1185">Reference proteome</keyword>
<dbReference type="Proteomes" id="UP000181997">
    <property type="component" value="Unassembled WGS sequence"/>
</dbReference>
<dbReference type="PANTHER" id="PTHR30294:SF38">
    <property type="entry name" value="TRANSPORT PERMEASE PROTEIN"/>
    <property type="match status" value="1"/>
</dbReference>
<dbReference type="PANTHER" id="PTHR30294">
    <property type="entry name" value="MEMBRANE COMPONENT OF ABC TRANSPORTER YHHJ-RELATED"/>
    <property type="match status" value="1"/>
</dbReference>
<evidence type="ECO:0000256" key="3">
    <source>
        <dbReference type="ARBA" id="ARBA00022448"/>
    </source>
</evidence>
<evidence type="ECO:0000256" key="5">
    <source>
        <dbReference type="ARBA" id="ARBA00022692"/>
    </source>
</evidence>
<dbReference type="GO" id="GO:0140359">
    <property type="term" value="F:ABC-type transporter activity"/>
    <property type="evidence" value="ECO:0007669"/>
    <property type="project" value="InterPro"/>
</dbReference>
<feature type="transmembrane region" description="Helical" evidence="8">
    <location>
        <begin position="148"/>
        <end position="168"/>
    </location>
</feature>
<dbReference type="GO" id="GO:0005886">
    <property type="term" value="C:plasma membrane"/>
    <property type="evidence" value="ECO:0007669"/>
    <property type="project" value="UniProtKB-SubCell"/>
</dbReference>
<evidence type="ECO:0000256" key="8">
    <source>
        <dbReference type="SAM" id="Phobius"/>
    </source>
</evidence>
<protein>
    <submittedName>
        <fullName evidence="10">ABC-2 type transport system permease protein</fullName>
    </submittedName>
</protein>
<gene>
    <name evidence="10" type="ORF">GA0061094_3558</name>
</gene>
<feature type="transmembrane region" description="Helical" evidence="8">
    <location>
        <begin position="189"/>
        <end position="214"/>
    </location>
</feature>
<evidence type="ECO:0000259" key="9">
    <source>
        <dbReference type="PROSITE" id="PS51012"/>
    </source>
</evidence>
<feature type="domain" description="ABC transmembrane type-2" evidence="9">
    <location>
        <begin position="108"/>
        <end position="335"/>
    </location>
</feature>
<keyword evidence="4" id="KW-1003">Cell membrane</keyword>
<sequence length="338" mass="37818">MRISGFVVRIIRQLFRDKRTLALMFLAPLLILTMLSLVFSSEDYEPKVAVVDVPQPLQAKLDLDDFERFENKDEALSAMKDGDLDGYVTFDDSKTPDITVEGSDPSVNGAVLKKVQTLFPSQSMNLADSVTFLYGNEDMGMFDSFGPVLLGFFVFFFVFLVSGVSFLRERTTGTLERLLASPIKIWEMVLSYVIGFGIVTLLQAALISWFSIYILDMMMAGSFFNVLIVIVLLSFTALTLGILLSAFAKNELQMMQFIPIVVVPQIFFSGLFNLDTISEWLSWVGPLTPLYYAAGALRDVMIRGFGFGDLLFNLSVLAGFSLLFMILNVAALKKYRKI</sequence>
<comment type="similarity">
    <text evidence="2">Belongs to the ABC-2 integral membrane protein family.</text>
</comment>
<comment type="subcellular location">
    <subcellularLocation>
        <location evidence="1">Cell membrane</location>
        <topology evidence="1">Multi-pass membrane protein</topology>
    </subcellularLocation>
</comment>